<dbReference type="Ensembl" id="ENSSHAT00000024430.1">
    <property type="protein sequence ID" value="ENSSHAP00000039244.1"/>
    <property type="gene ID" value="ENSSHAG00000023037.1"/>
</dbReference>
<feature type="transmembrane region" description="Helical" evidence="2">
    <location>
        <begin position="150"/>
        <end position="174"/>
    </location>
</feature>
<keyword evidence="2" id="KW-0812">Transmembrane</keyword>
<reference evidence="3" key="3">
    <citation type="submission" date="2025-09" db="UniProtKB">
        <authorList>
            <consortium name="Ensembl"/>
        </authorList>
    </citation>
    <scope>IDENTIFICATION</scope>
</reference>
<name>A0A7N4PL48_SARHA</name>
<keyword evidence="2" id="KW-0472">Membrane</keyword>
<dbReference type="GO" id="GO:0030501">
    <property type="term" value="P:positive regulation of bone mineralization"/>
    <property type="evidence" value="ECO:0007669"/>
    <property type="project" value="TreeGrafter"/>
</dbReference>
<keyword evidence="2" id="KW-1133">Transmembrane helix</keyword>
<feature type="compositionally biased region" description="Low complexity" evidence="1">
    <location>
        <begin position="286"/>
        <end position="307"/>
    </location>
</feature>
<dbReference type="GO" id="GO:0001503">
    <property type="term" value="P:ossification"/>
    <property type="evidence" value="ECO:0007669"/>
    <property type="project" value="InterPro"/>
</dbReference>
<reference evidence="3" key="2">
    <citation type="submission" date="2025-08" db="UniProtKB">
        <authorList>
            <consortium name="Ensembl"/>
        </authorList>
    </citation>
    <scope>IDENTIFICATION</scope>
</reference>
<feature type="compositionally biased region" description="Basic and acidic residues" evidence="1">
    <location>
        <begin position="254"/>
        <end position="267"/>
    </location>
</feature>
<keyword evidence="4" id="KW-1185">Reference proteome</keyword>
<evidence type="ECO:0000313" key="4">
    <source>
        <dbReference type="Proteomes" id="UP000007648"/>
    </source>
</evidence>
<dbReference type="PANTHER" id="PTHR28645:SF1">
    <property type="entry name" value="TRANSMEMBRANE PROTEIN 119"/>
    <property type="match status" value="1"/>
</dbReference>
<dbReference type="GeneTree" id="ENSGT00390000017134"/>
<dbReference type="GO" id="GO:0033690">
    <property type="term" value="P:positive regulation of osteoblast proliferation"/>
    <property type="evidence" value="ECO:0007669"/>
    <property type="project" value="TreeGrafter"/>
</dbReference>
<dbReference type="FunCoup" id="A0A7N4PL48">
    <property type="interactions" value="265"/>
</dbReference>
<protein>
    <submittedName>
        <fullName evidence="3">Transmembrane protein 119</fullName>
    </submittedName>
</protein>
<dbReference type="GO" id="GO:0005886">
    <property type="term" value="C:plasma membrane"/>
    <property type="evidence" value="ECO:0007669"/>
    <property type="project" value="TreeGrafter"/>
</dbReference>
<gene>
    <name evidence="3" type="primary">TMEM119</name>
</gene>
<dbReference type="AlphaFoldDB" id="A0A7N4PL48"/>
<dbReference type="Proteomes" id="UP000007648">
    <property type="component" value="Unassembled WGS sequence"/>
</dbReference>
<dbReference type="PANTHER" id="PTHR28645">
    <property type="entry name" value="TRANSMEMBRANE PROTEIN 119"/>
    <property type="match status" value="1"/>
</dbReference>
<dbReference type="GO" id="GO:0045669">
    <property type="term" value="P:positive regulation of osteoblast differentiation"/>
    <property type="evidence" value="ECO:0007669"/>
    <property type="project" value="TreeGrafter"/>
</dbReference>
<dbReference type="Pfam" id="PF15724">
    <property type="entry name" value="TMEM119"/>
    <property type="match status" value="1"/>
</dbReference>
<evidence type="ECO:0000256" key="1">
    <source>
        <dbReference type="SAM" id="MobiDB-lite"/>
    </source>
</evidence>
<feature type="compositionally biased region" description="Basic and acidic residues" evidence="1">
    <location>
        <begin position="209"/>
        <end position="220"/>
    </location>
</feature>
<feature type="region of interest" description="Disordered" evidence="1">
    <location>
        <begin position="190"/>
        <end position="223"/>
    </location>
</feature>
<organism evidence="3 4">
    <name type="scientific">Sarcophilus harrisii</name>
    <name type="common">Tasmanian devil</name>
    <name type="synonym">Sarcophilus laniarius</name>
    <dbReference type="NCBI Taxonomy" id="9305"/>
    <lineage>
        <taxon>Eukaryota</taxon>
        <taxon>Metazoa</taxon>
        <taxon>Chordata</taxon>
        <taxon>Craniata</taxon>
        <taxon>Vertebrata</taxon>
        <taxon>Euteleostomi</taxon>
        <taxon>Mammalia</taxon>
        <taxon>Metatheria</taxon>
        <taxon>Dasyuromorphia</taxon>
        <taxon>Dasyuridae</taxon>
        <taxon>Sarcophilus</taxon>
    </lineage>
</organism>
<proteinExistence type="predicted"/>
<feature type="region of interest" description="Disordered" evidence="1">
    <location>
        <begin position="237"/>
        <end position="352"/>
    </location>
</feature>
<feature type="region of interest" description="Disordered" evidence="1">
    <location>
        <begin position="96"/>
        <end position="134"/>
    </location>
</feature>
<sequence length="352" mass="36132">MKASCWGWRSLGEPAAGGHRGKGPGSTELPLPRLRPGLPRPPRAPRSPCDLLMTPTEKMAPLATGVLLLLLPLLRAPAATALSVLVQGAVLEDSGGSGELEGSSASSPSLPPPRTPALSPTSVGPRPTPMAGPSPPTNFLDGIVDFFREYMLLIAVVGSLVFLLLFIICAAVIVQQKHKASAYYPSSFPKKKYVDQSDRTGGPRAFSEVPDRTPDARPDDAAVDASRQLQADILAATQNLKSPTKGPVANGDGVKVEETEGRKKDEEGGAEEEAPGQGGPSEKPEAASGEAAEPSCPSEAAAEEPPAVGTDPGEREGALPPEAGEATSLPVPEGPCACGSPSPEVGQASGLQ</sequence>
<feature type="region of interest" description="Disordered" evidence="1">
    <location>
        <begin position="12"/>
        <end position="48"/>
    </location>
</feature>
<dbReference type="InterPro" id="IPR031453">
    <property type="entry name" value="TMEM119"/>
</dbReference>
<reference evidence="3 4" key="1">
    <citation type="journal article" date="2011" name="Proc. Natl. Acad. Sci. U.S.A.">
        <title>Genetic diversity and population structure of the endangered marsupial Sarcophilus harrisii (Tasmanian devil).</title>
        <authorList>
            <person name="Miller W."/>
            <person name="Hayes V.M."/>
            <person name="Ratan A."/>
            <person name="Petersen D.C."/>
            <person name="Wittekindt N.E."/>
            <person name="Miller J."/>
            <person name="Walenz B."/>
            <person name="Knight J."/>
            <person name="Qi J."/>
            <person name="Zhao F."/>
            <person name="Wang Q."/>
            <person name="Bedoya-Reina O.C."/>
            <person name="Katiyar N."/>
            <person name="Tomsho L.P."/>
            <person name="Kasson L.M."/>
            <person name="Hardie R.A."/>
            <person name="Woodbridge P."/>
            <person name="Tindall E.A."/>
            <person name="Bertelsen M.F."/>
            <person name="Dixon D."/>
            <person name="Pyecroft S."/>
            <person name="Helgen K.M."/>
            <person name="Lesk A.M."/>
            <person name="Pringle T.H."/>
            <person name="Patterson N."/>
            <person name="Zhang Y."/>
            <person name="Kreiss A."/>
            <person name="Woods G.M."/>
            <person name="Jones M.E."/>
            <person name="Schuster S.C."/>
        </authorList>
    </citation>
    <scope>NUCLEOTIDE SEQUENCE [LARGE SCALE GENOMIC DNA]</scope>
</reference>
<evidence type="ECO:0000313" key="3">
    <source>
        <dbReference type="Ensembl" id="ENSSHAP00000039244.1"/>
    </source>
</evidence>
<dbReference type="InParanoid" id="A0A7N4PL48"/>
<evidence type="ECO:0000256" key="2">
    <source>
        <dbReference type="SAM" id="Phobius"/>
    </source>
</evidence>
<accession>A0A7N4PL48</accession>